<proteinExistence type="predicted"/>
<evidence type="ECO:0000313" key="3">
    <source>
        <dbReference type="Proteomes" id="UP000275012"/>
    </source>
</evidence>
<evidence type="ECO:0000256" key="1">
    <source>
        <dbReference type="SAM" id="SignalP"/>
    </source>
</evidence>
<dbReference type="PANTHER" id="PTHR40590">
    <property type="entry name" value="CYTOPLASMIC PROTEIN-RELATED"/>
    <property type="match status" value="1"/>
</dbReference>
<dbReference type="EMBL" id="RFLY01000008">
    <property type="protein sequence ID" value="RMH93003.1"/>
    <property type="molecule type" value="Genomic_DNA"/>
</dbReference>
<dbReference type="OrthoDB" id="357294at2"/>
<keyword evidence="1" id="KW-0732">Signal</keyword>
<accession>A0A3M2HYT3</accession>
<feature type="signal peptide" evidence="1">
    <location>
        <begin position="1"/>
        <end position="20"/>
    </location>
</feature>
<feature type="chain" id="PRO_5017929884" evidence="1">
    <location>
        <begin position="21"/>
        <end position="317"/>
    </location>
</feature>
<reference evidence="2 3" key="1">
    <citation type="submission" date="2018-10" db="EMBL/GenBank/DDBJ databases">
        <title>Proposal of Lysobacter pythonis sp. nov. isolated from royal pythons (Python regius).</title>
        <authorList>
            <person name="Hans-Juergen B."/>
            <person name="Huptas C."/>
            <person name="Sandra B."/>
            <person name="Igor L."/>
            <person name="Joachim S."/>
            <person name="Siegfried S."/>
            <person name="Mareike W."/>
            <person name="Peter K."/>
        </authorList>
    </citation>
    <scope>NUCLEOTIDE SEQUENCE [LARGE SCALE GENOMIC DNA]</scope>
    <source>
        <strain evidence="2 3">4284/11</strain>
    </source>
</reference>
<protein>
    <submittedName>
        <fullName evidence="2">TraB/GumN family protein</fullName>
    </submittedName>
</protein>
<dbReference type="PANTHER" id="PTHR40590:SF1">
    <property type="entry name" value="CYTOPLASMIC PROTEIN"/>
    <property type="match status" value="1"/>
</dbReference>
<keyword evidence="3" id="KW-1185">Reference proteome</keyword>
<name>A0A3M2HYT3_9GAMM</name>
<evidence type="ECO:0000313" key="2">
    <source>
        <dbReference type="EMBL" id="RMH93003.1"/>
    </source>
</evidence>
<dbReference type="Pfam" id="PF01963">
    <property type="entry name" value="TraB_PrgY_gumN"/>
    <property type="match status" value="1"/>
</dbReference>
<sequence>MPKRCLIALSIALLAANAVAKPPAVAASQVAAPPVPLLWKACDSDNCVYMLGSFHVLKADDYPLSKDVEDAFARAAQVTFEIAPDEMASPQLARKMMAAAVRRDGKTLKDALSPELNAKFDAWAEANRDALARQGIDVPMLQRFKPWFASILVTMTAMRQMGMEPEFGLDNHISAKARAAGKRVAGLESGDSQVVLFDGMSAEQQRQMLEEALTAAREGSAGIGRLHGAWRRGDADMLLRETIDKMRTEYPRLYQVINVDRNLAWVPQLQARLEAPGSDDTLVVVGAMHLLGSDGVVERMRGKGYRVERVCSACVGK</sequence>
<organism evidence="2 3">
    <name type="scientific">Solilutibacter pythonis</name>
    <dbReference type="NCBI Taxonomy" id="2483112"/>
    <lineage>
        <taxon>Bacteria</taxon>
        <taxon>Pseudomonadati</taxon>
        <taxon>Pseudomonadota</taxon>
        <taxon>Gammaproteobacteria</taxon>
        <taxon>Lysobacterales</taxon>
        <taxon>Lysobacteraceae</taxon>
        <taxon>Solilutibacter</taxon>
    </lineage>
</organism>
<dbReference type="AlphaFoldDB" id="A0A3M2HYT3"/>
<comment type="caution">
    <text evidence="2">The sequence shown here is derived from an EMBL/GenBank/DDBJ whole genome shotgun (WGS) entry which is preliminary data.</text>
</comment>
<dbReference type="Proteomes" id="UP000275012">
    <property type="component" value="Unassembled WGS sequence"/>
</dbReference>
<dbReference type="InterPro" id="IPR002816">
    <property type="entry name" value="TraB/PrgY/GumN_fam"/>
</dbReference>
<dbReference type="RefSeq" id="WP_122101476.1">
    <property type="nucleotide sequence ID" value="NZ_RFLY01000008.1"/>
</dbReference>
<dbReference type="CDD" id="cd14789">
    <property type="entry name" value="Tiki"/>
    <property type="match status" value="1"/>
</dbReference>
<dbReference type="InterPro" id="IPR047111">
    <property type="entry name" value="YbaP-like"/>
</dbReference>
<gene>
    <name evidence="2" type="ORF">EBB59_07215</name>
</gene>